<comment type="caution">
    <text evidence="2">The sequence shown here is derived from an EMBL/GenBank/DDBJ whole genome shotgun (WGS) entry which is preliminary data.</text>
</comment>
<name>A0ABR3IWY4_9AGAR</name>
<organism evidence="2 3">
    <name type="scientific">Hohenbuehelia grisea</name>
    <dbReference type="NCBI Taxonomy" id="104357"/>
    <lineage>
        <taxon>Eukaryota</taxon>
        <taxon>Fungi</taxon>
        <taxon>Dikarya</taxon>
        <taxon>Basidiomycota</taxon>
        <taxon>Agaricomycotina</taxon>
        <taxon>Agaricomycetes</taxon>
        <taxon>Agaricomycetidae</taxon>
        <taxon>Agaricales</taxon>
        <taxon>Pleurotineae</taxon>
        <taxon>Pleurotaceae</taxon>
        <taxon>Hohenbuehelia</taxon>
    </lineage>
</organism>
<dbReference type="EMBL" id="JASNQZ010000015">
    <property type="protein sequence ID" value="KAL0947851.1"/>
    <property type="molecule type" value="Genomic_DNA"/>
</dbReference>
<evidence type="ECO:0000313" key="3">
    <source>
        <dbReference type="Proteomes" id="UP001556367"/>
    </source>
</evidence>
<dbReference type="InterPro" id="IPR046528">
    <property type="entry name" value="DUF6593"/>
</dbReference>
<proteinExistence type="predicted"/>
<protein>
    <recommendedName>
        <fullName evidence="1">DUF6593 domain-containing protein</fullName>
    </recommendedName>
</protein>
<feature type="domain" description="DUF6593" evidence="1">
    <location>
        <begin position="53"/>
        <end position="190"/>
    </location>
</feature>
<dbReference type="Proteomes" id="UP001556367">
    <property type="component" value="Unassembled WGS sequence"/>
</dbReference>
<evidence type="ECO:0000313" key="2">
    <source>
        <dbReference type="EMBL" id="KAL0947851.1"/>
    </source>
</evidence>
<gene>
    <name evidence="2" type="ORF">HGRIS_013913</name>
</gene>
<accession>A0ABR3IWY4</accession>
<dbReference type="Pfam" id="PF20236">
    <property type="entry name" value="DUF6593"/>
    <property type="match status" value="1"/>
</dbReference>
<evidence type="ECO:0000259" key="1">
    <source>
        <dbReference type="Pfam" id="PF20236"/>
    </source>
</evidence>
<reference evidence="3" key="1">
    <citation type="submission" date="2024-06" db="EMBL/GenBank/DDBJ databases">
        <title>Multi-omics analyses provide insights into the biosynthesis of the anticancer antibiotic pleurotin in Hohenbuehelia grisea.</title>
        <authorList>
            <person name="Weaver J.A."/>
            <person name="Alberti F."/>
        </authorList>
    </citation>
    <scope>NUCLEOTIDE SEQUENCE [LARGE SCALE GENOMIC DNA]</scope>
    <source>
        <strain evidence="3">T-177</strain>
    </source>
</reference>
<sequence length="197" mass="21639">MYGNNPYGQAGWPNAANRGMGGPPPSIFGALPYYTPPTRANTLIFQFTSFNPDVMNCTVLGPKAQPYYRIVTDAPTPGFTVFQNGTGKNFAFIEWRSHPQVEIRGAVHKQRAGDLLPLSASRSLRRMQIGERQYEWIPNEQYISLCTAGSGAREVLARISRSQTCVNLEMTSQAISLGLLDIAVVVTVLLQSGRSID</sequence>
<keyword evidence="3" id="KW-1185">Reference proteome</keyword>